<dbReference type="FunFam" id="3.40.30.10:FF:000015">
    <property type="entry name" value="NADH-quinone oxidoreductase subunit E"/>
    <property type="match status" value="1"/>
</dbReference>
<gene>
    <name evidence="8" type="ORF">SAMN02745218_00475</name>
</gene>
<evidence type="ECO:0000256" key="2">
    <source>
        <dbReference type="ARBA" id="ARBA00022714"/>
    </source>
</evidence>
<evidence type="ECO:0000313" key="8">
    <source>
        <dbReference type="EMBL" id="SHE54526.1"/>
    </source>
</evidence>
<dbReference type="PROSITE" id="PS01099">
    <property type="entry name" value="COMPLEX1_24K"/>
    <property type="match status" value="1"/>
</dbReference>
<comment type="similarity">
    <text evidence="1">Belongs to the complex I 24 kDa subunit family.</text>
</comment>
<evidence type="ECO:0000256" key="6">
    <source>
        <dbReference type="ARBA" id="ARBA00034078"/>
    </source>
</evidence>
<dbReference type="InterPro" id="IPR041921">
    <property type="entry name" value="NuoE_N"/>
</dbReference>
<feature type="binding site" evidence="7">
    <location>
        <position position="90"/>
    </location>
    <ligand>
        <name>[2Fe-2S] cluster</name>
        <dbReference type="ChEBI" id="CHEBI:190135"/>
    </ligand>
</feature>
<dbReference type="PANTHER" id="PTHR43342">
    <property type="entry name" value="NADH-QUINONE OXIDOREDUCTASE, E SUBUNIT"/>
    <property type="match status" value="1"/>
</dbReference>
<dbReference type="RefSeq" id="WP_073162917.1">
    <property type="nucleotide sequence ID" value="NZ_FQUW01000006.1"/>
</dbReference>
<dbReference type="Pfam" id="PF01257">
    <property type="entry name" value="2Fe-2S_thioredx"/>
    <property type="match status" value="1"/>
</dbReference>
<evidence type="ECO:0000313" key="9">
    <source>
        <dbReference type="Proteomes" id="UP000184196"/>
    </source>
</evidence>
<feature type="binding site" evidence="7">
    <location>
        <position position="85"/>
    </location>
    <ligand>
        <name>[2Fe-2S] cluster</name>
        <dbReference type="ChEBI" id="CHEBI:190135"/>
    </ligand>
</feature>
<name>A0A1M4UCZ2_9FIRM</name>
<dbReference type="FunFam" id="1.10.10.1590:FF:000001">
    <property type="entry name" value="NADH-quinone oxidoreductase subunit E"/>
    <property type="match status" value="1"/>
</dbReference>
<keyword evidence="5 7" id="KW-0411">Iron-sulfur</keyword>
<evidence type="ECO:0000256" key="7">
    <source>
        <dbReference type="PIRSR" id="PIRSR000216-1"/>
    </source>
</evidence>
<keyword evidence="4 7" id="KW-0408">Iron</keyword>
<dbReference type="GO" id="GO:0046872">
    <property type="term" value="F:metal ion binding"/>
    <property type="evidence" value="ECO:0007669"/>
    <property type="project" value="UniProtKB-KW"/>
</dbReference>
<dbReference type="AlphaFoldDB" id="A0A1M4UCZ2"/>
<dbReference type="OrthoDB" id="9807941at2"/>
<accession>A0A1M4UCZ2</accession>
<dbReference type="CDD" id="cd03064">
    <property type="entry name" value="TRX_Fd_NuoE"/>
    <property type="match status" value="1"/>
</dbReference>
<dbReference type="EMBL" id="FQUW01000006">
    <property type="protein sequence ID" value="SHE54526.1"/>
    <property type="molecule type" value="Genomic_DNA"/>
</dbReference>
<dbReference type="Gene3D" id="1.10.10.1590">
    <property type="entry name" value="NADH-quinone oxidoreductase subunit E"/>
    <property type="match status" value="1"/>
</dbReference>
<dbReference type="InterPro" id="IPR002023">
    <property type="entry name" value="NuoE-like"/>
</dbReference>
<proteinExistence type="inferred from homology"/>
<comment type="cofactor">
    <cofactor evidence="7">
        <name>[2Fe-2S] cluster</name>
        <dbReference type="ChEBI" id="CHEBI:190135"/>
    </cofactor>
    <text evidence="7">Binds 1 [2Fe-2S] cluster.</text>
</comment>
<keyword evidence="9" id="KW-1185">Reference proteome</keyword>
<dbReference type="InterPro" id="IPR028431">
    <property type="entry name" value="NADP_DH_HndA-like"/>
</dbReference>
<evidence type="ECO:0000256" key="3">
    <source>
        <dbReference type="ARBA" id="ARBA00022723"/>
    </source>
</evidence>
<dbReference type="Gene3D" id="3.40.30.10">
    <property type="entry name" value="Glutaredoxin"/>
    <property type="match status" value="1"/>
</dbReference>
<dbReference type="NCBIfam" id="NF005722">
    <property type="entry name" value="PRK07539.1-2"/>
    <property type="match status" value="1"/>
</dbReference>
<dbReference type="Proteomes" id="UP000184196">
    <property type="component" value="Unassembled WGS sequence"/>
</dbReference>
<dbReference type="PANTHER" id="PTHR43342:SF2">
    <property type="entry name" value="POTENTIAL NAD-REDUCING HYDROGENASE SUBUNIT"/>
    <property type="match status" value="1"/>
</dbReference>
<comment type="cofactor">
    <cofactor evidence="6">
        <name>[2Fe-2S] cluster</name>
        <dbReference type="ChEBI" id="CHEBI:190135"/>
    </cofactor>
</comment>
<sequence>MSVACKCSGELNSRMDALLEKYRGQPSALIQVLHRAQELYGYLPRKVLQRVAEELDVPLSQVYGVVSFYSFFTIHPKGKHQISVCKGTACYVRGAGQLLDRIKEELGLKPGETTEDGQFSLEVVRCLGACGLGPVITVDEDVHARVRPERLSDILTAYRQ</sequence>
<organism evidence="8 9">
    <name type="scientific">Desulfofundulus australicus DSM 11792</name>
    <dbReference type="NCBI Taxonomy" id="1121425"/>
    <lineage>
        <taxon>Bacteria</taxon>
        <taxon>Bacillati</taxon>
        <taxon>Bacillota</taxon>
        <taxon>Clostridia</taxon>
        <taxon>Eubacteriales</taxon>
        <taxon>Peptococcaceae</taxon>
        <taxon>Desulfofundulus</taxon>
    </lineage>
</organism>
<dbReference type="GO" id="GO:0051537">
    <property type="term" value="F:2 iron, 2 sulfur cluster binding"/>
    <property type="evidence" value="ECO:0007669"/>
    <property type="project" value="UniProtKB-KW"/>
</dbReference>
<dbReference type="PIRSF" id="PIRSF000216">
    <property type="entry name" value="NADH_DH_24kDa"/>
    <property type="match status" value="1"/>
</dbReference>
<dbReference type="InterPro" id="IPR042128">
    <property type="entry name" value="NuoE_dom"/>
</dbReference>
<reference evidence="9" key="1">
    <citation type="submission" date="2016-11" db="EMBL/GenBank/DDBJ databases">
        <authorList>
            <person name="Varghese N."/>
            <person name="Submissions S."/>
        </authorList>
    </citation>
    <scope>NUCLEOTIDE SEQUENCE [LARGE SCALE GENOMIC DNA]</scope>
    <source>
        <strain evidence="9">DSM 11792</strain>
    </source>
</reference>
<evidence type="ECO:0000256" key="1">
    <source>
        <dbReference type="ARBA" id="ARBA00010643"/>
    </source>
</evidence>
<evidence type="ECO:0000256" key="5">
    <source>
        <dbReference type="ARBA" id="ARBA00023014"/>
    </source>
</evidence>
<feature type="binding site" evidence="7">
    <location>
        <position position="130"/>
    </location>
    <ligand>
        <name>[2Fe-2S] cluster</name>
        <dbReference type="ChEBI" id="CHEBI:190135"/>
    </ligand>
</feature>
<dbReference type="GO" id="GO:0016491">
    <property type="term" value="F:oxidoreductase activity"/>
    <property type="evidence" value="ECO:0007669"/>
    <property type="project" value="InterPro"/>
</dbReference>
<dbReference type="NCBIfam" id="TIGR01958">
    <property type="entry name" value="nuoE_fam"/>
    <property type="match status" value="1"/>
</dbReference>
<dbReference type="SUPFAM" id="SSF52833">
    <property type="entry name" value="Thioredoxin-like"/>
    <property type="match status" value="1"/>
</dbReference>
<keyword evidence="2 7" id="KW-0001">2Fe-2S</keyword>
<evidence type="ECO:0000256" key="4">
    <source>
        <dbReference type="ARBA" id="ARBA00023004"/>
    </source>
</evidence>
<feature type="binding site" evidence="7">
    <location>
        <position position="126"/>
    </location>
    <ligand>
        <name>[2Fe-2S] cluster</name>
        <dbReference type="ChEBI" id="CHEBI:190135"/>
    </ligand>
</feature>
<keyword evidence="3 7" id="KW-0479">Metal-binding</keyword>
<protein>
    <submittedName>
        <fullName evidence="8">NADP-reducing hydrogenase subunit HndA</fullName>
    </submittedName>
</protein>
<dbReference type="InterPro" id="IPR036249">
    <property type="entry name" value="Thioredoxin-like_sf"/>
</dbReference>